<sequence length="46" mass="5222">MPSKISNHQKGPFLPTRVATKPSNHAAWQTQQPRRLADPFYCRATS</sequence>
<organism evidence="2 3">
    <name type="scientific">Cardiobacterium valvarum F0432</name>
    <dbReference type="NCBI Taxonomy" id="797473"/>
    <lineage>
        <taxon>Bacteria</taxon>
        <taxon>Pseudomonadati</taxon>
        <taxon>Pseudomonadota</taxon>
        <taxon>Gammaproteobacteria</taxon>
        <taxon>Cardiobacteriales</taxon>
        <taxon>Cardiobacteriaceae</taxon>
        <taxon>Cardiobacterium</taxon>
    </lineage>
</organism>
<reference evidence="2 3" key="1">
    <citation type="submission" date="2011-08" db="EMBL/GenBank/DDBJ databases">
        <authorList>
            <person name="Weinstock G."/>
            <person name="Sodergren E."/>
            <person name="Clifton S."/>
            <person name="Fulton L."/>
            <person name="Fulton B."/>
            <person name="Courtney L."/>
            <person name="Fronick C."/>
            <person name="Harrison M."/>
            <person name="Strong C."/>
            <person name="Farmer C."/>
            <person name="Delahaunty K."/>
            <person name="Markovic C."/>
            <person name="Hall O."/>
            <person name="Minx P."/>
            <person name="Tomlinson C."/>
            <person name="Mitreva M."/>
            <person name="Hou S."/>
            <person name="Chen J."/>
            <person name="Wollam A."/>
            <person name="Pepin K.H."/>
            <person name="Johnson M."/>
            <person name="Bhonagiri V."/>
            <person name="Zhang X."/>
            <person name="Suruliraj S."/>
            <person name="Warren W."/>
            <person name="Chinwalla A."/>
            <person name="Mardis E.R."/>
            <person name="Wilson R.K."/>
        </authorList>
    </citation>
    <scope>NUCLEOTIDE SEQUENCE [LARGE SCALE GENOMIC DNA]</scope>
    <source>
        <strain evidence="2 3">F0432</strain>
    </source>
</reference>
<accession>G9ZI18</accession>
<dbReference type="Proteomes" id="UP000004750">
    <property type="component" value="Unassembled WGS sequence"/>
</dbReference>
<proteinExistence type="predicted"/>
<evidence type="ECO:0000313" key="2">
    <source>
        <dbReference type="EMBL" id="EHM52260.1"/>
    </source>
</evidence>
<dbReference type="STRING" id="797473.HMPREF9080_02427"/>
<feature type="compositionally biased region" description="Polar residues" evidence="1">
    <location>
        <begin position="21"/>
        <end position="33"/>
    </location>
</feature>
<feature type="region of interest" description="Disordered" evidence="1">
    <location>
        <begin position="1"/>
        <end position="39"/>
    </location>
</feature>
<evidence type="ECO:0000256" key="1">
    <source>
        <dbReference type="SAM" id="MobiDB-lite"/>
    </source>
</evidence>
<protein>
    <submittedName>
        <fullName evidence="2">Uncharacterized protein</fullName>
    </submittedName>
</protein>
<name>G9ZI18_9GAMM</name>
<gene>
    <name evidence="2" type="ORF">HMPREF9080_02427</name>
</gene>
<dbReference type="AlphaFoldDB" id="G9ZI18"/>
<dbReference type="HOGENOM" id="CLU_3181600_0_0_6"/>
<dbReference type="EMBL" id="AGCM01000143">
    <property type="protein sequence ID" value="EHM52260.1"/>
    <property type="molecule type" value="Genomic_DNA"/>
</dbReference>
<evidence type="ECO:0000313" key="3">
    <source>
        <dbReference type="Proteomes" id="UP000004750"/>
    </source>
</evidence>
<comment type="caution">
    <text evidence="2">The sequence shown here is derived from an EMBL/GenBank/DDBJ whole genome shotgun (WGS) entry which is preliminary data.</text>
</comment>